<evidence type="ECO:0000313" key="2">
    <source>
        <dbReference type="Proteomes" id="UP000013911"/>
    </source>
</evidence>
<proteinExistence type="predicted"/>
<dbReference type="HOGENOM" id="CLU_3292046_0_0_9"/>
<accession>R7ZJ90</accession>
<protein>
    <submittedName>
        <fullName evidence="1">Uncharacterized protein</fullName>
    </submittedName>
</protein>
<reference evidence="1 2" key="1">
    <citation type="submission" date="2013-04" db="EMBL/GenBank/DDBJ databases">
        <title>Draft genome of the heavy metal tolerant bacterium Lysinibacillus sphaericus strain OT4b.31.</title>
        <authorList>
            <person name="Pena-Montenegro T.D."/>
            <person name="Dussan J."/>
        </authorList>
    </citation>
    <scope>NUCLEOTIDE SEQUENCE [LARGE SCALE GENOMIC DNA]</scope>
    <source>
        <strain evidence="1 2">OT4b.31</strain>
    </source>
</reference>
<organism evidence="1 2">
    <name type="scientific">Lysinibacillus sphaericus OT4b.31</name>
    <dbReference type="NCBI Taxonomy" id="1285586"/>
    <lineage>
        <taxon>Bacteria</taxon>
        <taxon>Bacillati</taxon>
        <taxon>Bacillota</taxon>
        <taxon>Bacilli</taxon>
        <taxon>Bacillales</taxon>
        <taxon>Bacillaceae</taxon>
        <taxon>Lysinibacillus</taxon>
    </lineage>
</organism>
<dbReference type="Proteomes" id="UP000013911">
    <property type="component" value="Unassembled WGS sequence"/>
</dbReference>
<dbReference type="PATRIC" id="fig|1285586.5.peg.322"/>
<comment type="caution">
    <text evidence="1">The sequence shown here is derived from an EMBL/GenBank/DDBJ whole genome shotgun (WGS) entry which is preliminary data.</text>
</comment>
<gene>
    <name evidence="1" type="ORF">H131_01638</name>
</gene>
<dbReference type="EMBL" id="AQPX01000005">
    <property type="protein sequence ID" value="EON74143.1"/>
    <property type="molecule type" value="Genomic_DNA"/>
</dbReference>
<name>R7ZJ90_LYSSH</name>
<sequence>MKQLLLVIYLIAIADAYYSTLFIEPKTPPQHQTIKVSAITVAQLR</sequence>
<evidence type="ECO:0000313" key="1">
    <source>
        <dbReference type="EMBL" id="EON74143.1"/>
    </source>
</evidence>
<dbReference type="AlphaFoldDB" id="R7ZJ90"/>
<dbReference type="RefSeq" id="WP_010857295.1">
    <property type="nucleotide sequence ID" value="NZ_KB933398.1"/>
</dbReference>